<dbReference type="GO" id="GO:0002197">
    <property type="term" value="C:xanthine dehydrogenase complex"/>
    <property type="evidence" value="ECO:0007669"/>
    <property type="project" value="InterPro"/>
</dbReference>
<evidence type="ECO:0000256" key="2">
    <source>
        <dbReference type="ARBA" id="ARBA00022827"/>
    </source>
</evidence>
<protein>
    <submittedName>
        <fullName evidence="5">Nicotinate dehydrogenase FAD-subunit</fullName>
        <ecNumber evidence="5">1.17.1.5</ecNumber>
    </submittedName>
</protein>
<gene>
    <name evidence="5" type="primary">ndhF_1</name>
    <name evidence="5" type="ORF">CLMAG_20050</name>
</gene>
<dbReference type="Gene3D" id="3.30.390.50">
    <property type="entry name" value="CO dehydrogenase flavoprotein, C-terminal domain"/>
    <property type="match status" value="1"/>
</dbReference>
<dbReference type="InterPro" id="IPR051312">
    <property type="entry name" value="Diverse_Substr_Oxidored"/>
</dbReference>
<dbReference type="SUPFAM" id="SSF55447">
    <property type="entry name" value="CO dehydrogenase flavoprotein C-terminal domain-like"/>
    <property type="match status" value="1"/>
</dbReference>
<dbReference type="Pfam" id="PF03450">
    <property type="entry name" value="CO_deh_flav_C"/>
    <property type="match status" value="1"/>
</dbReference>
<organism evidence="5 6">
    <name type="scientific">Clostridium magnum DSM 2767</name>
    <dbReference type="NCBI Taxonomy" id="1121326"/>
    <lineage>
        <taxon>Bacteria</taxon>
        <taxon>Bacillati</taxon>
        <taxon>Bacillota</taxon>
        <taxon>Clostridia</taxon>
        <taxon>Eubacteriales</taxon>
        <taxon>Clostridiaceae</taxon>
        <taxon>Clostridium</taxon>
    </lineage>
</organism>
<dbReference type="PROSITE" id="PS51387">
    <property type="entry name" value="FAD_PCMH"/>
    <property type="match status" value="1"/>
</dbReference>
<accession>A0A161XCY6</accession>
<evidence type="ECO:0000259" key="4">
    <source>
        <dbReference type="PROSITE" id="PS51387"/>
    </source>
</evidence>
<keyword evidence="1" id="KW-0285">Flavoprotein</keyword>
<evidence type="ECO:0000256" key="3">
    <source>
        <dbReference type="ARBA" id="ARBA00023002"/>
    </source>
</evidence>
<dbReference type="InterPro" id="IPR016167">
    <property type="entry name" value="FAD-bd_PCMH_sub1"/>
</dbReference>
<keyword evidence="6" id="KW-1185">Reference proteome</keyword>
<dbReference type="EMBL" id="LWAE01000002">
    <property type="protein sequence ID" value="KZL92196.1"/>
    <property type="molecule type" value="Genomic_DNA"/>
</dbReference>
<dbReference type="InterPro" id="IPR005107">
    <property type="entry name" value="CO_DH_flav_C"/>
</dbReference>
<dbReference type="GO" id="GO:0071949">
    <property type="term" value="F:FAD binding"/>
    <property type="evidence" value="ECO:0007669"/>
    <property type="project" value="InterPro"/>
</dbReference>
<dbReference type="InterPro" id="IPR016166">
    <property type="entry name" value="FAD-bd_PCMH"/>
</dbReference>
<dbReference type="Pfam" id="PF00941">
    <property type="entry name" value="FAD_binding_5"/>
    <property type="match status" value="1"/>
</dbReference>
<dbReference type="SMART" id="SM01092">
    <property type="entry name" value="CO_deh_flav_C"/>
    <property type="match status" value="1"/>
</dbReference>
<dbReference type="PANTHER" id="PTHR42659">
    <property type="entry name" value="XANTHINE DEHYDROGENASE SUBUNIT C-RELATED"/>
    <property type="match status" value="1"/>
</dbReference>
<dbReference type="Gene3D" id="3.30.465.10">
    <property type="match status" value="1"/>
</dbReference>
<comment type="caution">
    <text evidence="5">The sequence shown here is derived from an EMBL/GenBank/DDBJ whole genome shotgun (WGS) entry which is preliminary data.</text>
</comment>
<dbReference type="InterPro" id="IPR002346">
    <property type="entry name" value="Mopterin_DH_FAD-bd"/>
</dbReference>
<dbReference type="Proteomes" id="UP000076603">
    <property type="component" value="Unassembled WGS sequence"/>
</dbReference>
<dbReference type="NCBIfam" id="NF043083">
    <property type="entry name" value="XdhB_XDHase"/>
    <property type="match status" value="1"/>
</dbReference>
<dbReference type="OrthoDB" id="9789842at2"/>
<dbReference type="AlphaFoldDB" id="A0A161XCY6"/>
<dbReference type="Gene3D" id="3.30.43.10">
    <property type="entry name" value="Uridine Diphospho-n-acetylenolpyruvylglucosamine Reductase, domain 2"/>
    <property type="match status" value="1"/>
</dbReference>
<name>A0A161XCY6_9CLOT</name>
<dbReference type="RefSeq" id="WP_066621515.1">
    <property type="nucleotide sequence ID" value="NZ_FQXL01000004.1"/>
</dbReference>
<evidence type="ECO:0000256" key="1">
    <source>
        <dbReference type="ARBA" id="ARBA00022630"/>
    </source>
</evidence>
<dbReference type="InterPro" id="IPR016169">
    <property type="entry name" value="FAD-bd_PCMH_sub2"/>
</dbReference>
<dbReference type="PANTHER" id="PTHR42659:SF9">
    <property type="entry name" value="XANTHINE DEHYDROGENASE FAD-BINDING SUBUNIT XDHB-RELATED"/>
    <property type="match status" value="1"/>
</dbReference>
<dbReference type="GO" id="GO:0004854">
    <property type="term" value="F:xanthine dehydrogenase activity"/>
    <property type="evidence" value="ECO:0007669"/>
    <property type="project" value="InterPro"/>
</dbReference>
<keyword evidence="3 5" id="KW-0560">Oxidoreductase</keyword>
<feature type="domain" description="FAD-binding PCMH-type" evidence="4">
    <location>
        <begin position="1"/>
        <end position="176"/>
    </location>
</feature>
<dbReference type="STRING" id="1121326.CLMAG_20050"/>
<dbReference type="InterPro" id="IPR036683">
    <property type="entry name" value="CO_DH_flav_C_dom_sf"/>
</dbReference>
<proteinExistence type="predicted"/>
<evidence type="ECO:0000313" key="5">
    <source>
        <dbReference type="EMBL" id="KZL92196.1"/>
    </source>
</evidence>
<dbReference type="PATRIC" id="fig|1121326.3.peg.1995"/>
<sequence length="293" mass="32020">MYDITNILEPKTINEALEMLSNNPRLKIIAGGTDVLIKLHHGAMEAVELLSIRKIKGLDEIALMEDGTISIGAMANFSEIFRNDTVNQYIPVLAEAAVSMGSPQIRNMATIGGNVCNGAVSADSAPALFALNAILKLESTTGARMVPIEQFYSGPGKVKIESGEILTNFLINKEEYEETTGNYIKFSNRKALDISMLGVAVVCNSNWQRFNDLRIAIGVAGPTPIRCKEAEAYARGKDITEKTIEEIGLYAVKSSHARDSWRGSKSYREHLIEVLTQRAIKEAVKRAGGSKNE</sequence>
<dbReference type="FunFam" id="3.30.465.10:FF:000017">
    <property type="entry name" value="Xanthine dehydrogenase, FAD binding subunit"/>
    <property type="match status" value="1"/>
</dbReference>
<dbReference type="GO" id="GO:0050138">
    <property type="term" value="F:nicotinate dehydrogenase activity"/>
    <property type="evidence" value="ECO:0007669"/>
    <property type="project" value="UniProtKB-EC"/>
</dbReference>
<reference evidence="5 6" key="1">
    <citation type="submission" date="2016-04" db="EMBL/GenBank/DDBJ databases">
        <title>Genome sequence of Clostridium magnum DSM 2767.</title>
        <authorList>
            <person name="Poehlein A."/>
            <person name="Uhlig R."/>
            <person name="Fischer R."/>
            <person name="Bahl H."/>
            <person name="Daniel R."/>
        </authorList>
    </citation>
    <scope>NUCLEOTIDE SEQUENCE [LARGE SCALE GENOMIC DNA]</scope>
    <source>
        <strain evidence="5 6">DSM 2767</strain>
    </source>
</reference>
<dbReference type="InterPro" id="IPR050031">
    <property type="entry name" value="XdhB_XDHase"/>
</dbReference>
<dbReference type="InterPro" id="IPR036318">
    <property type="entry name" value="FAD-bd_PCMH-like_sf"/>
</dbReference>
<dbReference type="EC" id="1.17.1.5" evidence="5"/>
<dbReference type="SUPFAM" id="SSF56176">
    <property type="entry name" value="FAD-binding/transporter-associated domain-like"/>
    <property type="match status" value="1"/>
</dbReference>
<keyword evidence="2" id="KW-0274">FAD</keyword>
<dbReference type="NCBIfam" id="NF007427">
    <property type="entry name" value="PRK09971.1"/>
    <property type="match status" value="1"/>
</dbReference>
<evidence type="ECO:0000313" key="6">
    <source>
        <dbReference type="Proteomes" id="UP000076603"/>
    </source>
</evidence>